<evidence type="ECO:0000313" key="8">
    <source>
        <dbReference type="EMBL" id="MDT0469881.1"/>
    </source>
</evidence>
<accession>A0ABU2U9G6</accession>
<evidence type="ECO:0000256" key="2">
    <source>
        <dbReference type="ARBA" id="ARBA00009323"/>
    </source>
</evidence>
<evidence type="ECO:0000256" key="1">
    <source>
        <dbReference type="ARBA" id="ARBA00004431"/>
    </source>
</evidence>
<evidence type="ECO:0000256" key="6">
    <source>
        <dbReference type="ARBA" id="ARBA00023306"/>
    </source>
</evidence>
<evidence type="ECO:0000313" key="9">
    <source>
        <dbReference type="Proteomes" id="UP001183809"/>
    </source>
</evidence>
<gene>
    <name evidence="8" type="ORF">RM764_44330</name>
</gene>
<keyword evidence="6" id="KW-0131">Cell cycle</keyword>
<reference evidence="9" key="1">
    <citation type="submission" date="2023-07" db="EMBL/GenBank/DDBJ databases">
        <title>30 novel species of actinomycetes from the DSMZ collection.</title>
        <authorList>
            <person name="Nouioui I."/>
        </authorList>
    </citation>
    <scope>NUCLEOTIDE SEQUENCE [LARGE SCALE GENOMIC DNA]</scope>
    <source>
        <strain evidence="9">DSM 41699</strain>
    </source>
</reference>
<comment type="subcellular location">
    <subcellularLocation>
        <location evidence="1">Cell septum</location>
    </subcellularLocation>
</comment>
<sequence length="194" mass="21227">MSTHHMVQGDGSAADSGTTELELDGHIVMSDDVCLTLPLRFIYRMSNPYVVSLEFPSESADRPPVAWELSRELLWEGIQRPAGLGDVRLWPSRSRLGGGHLSILLKGAGDSALLEIPFSTIQTWLVSDSLTLIPRDGDHDGREARVESVKTLLASGIEADGEVPRTAVHSRGRSDAPNTVWPKGARSRQRPEDH</sequence>
<dbReference type="Pfam" id="PF04686">
    <property type="entry name" value="SsgA"/>
    <property type="match status" value="1"/>
</dbReference>
<organism evidence="8 9">
    <name type="scientific">Streptomyces gibsoniae</name>
    <dbReference type="NCBI Taxonomy" id="3075529"/>
    <lineage>
        <taxon>Bacteria</taxon>
        <taxon>Bacillati</taxon>
        <taxon>Actinomycetota</taxon>
        <taxon>Actinomycetes</taxon>
        <taxon>Kitasatosporales</taxon>
        <taxon>Streptomycetaceae</taxon>
        <taxon>Streptomyces</taxon>
    </lineage>
</organism>
<evidence type="ECO:0000256" key="3">
    <source>
        <dbReference type="ARBA" id="ARBA00022618"/>
    </source>
</evidence>
<proteinExistence type="inferred from homology"/>
<comment type="caution">
    <text evidence="8">The sequence shown here is derived from an EMBL/GenBank/DDBJ whole genome shotgun (WGS) entry which is preliminary data.</text>
</comment>
<dbReference type="Proteomes" id="UP001183809">
    <property type="component" value="Unassembled WGS sequence"/>
</dbReference>
<dbReference type="Gene3D" id="2.30.31.20">
    <property type="entry name" value="Sporulation-specific cell division protein SsgB"/>
    <property type="match status" value="1"/>
</dbReference>
<comment type="similarity">
    <text evidence="2">Belongs to the SsgA family.</text>
</comment>
<keyword evidence="5" id="KW-0717">Septation</keyword>
<dbReference type="RefSeq" id="WP_311701298.1">
    <property type="nucleotide sequence ID" value="NZ_JAVREY010000138.1"/>
</dbReference>
<evidence type="ECO:0000256" key="5">
    <source>
        <dbReference type="ARBA" id="ARBA00023210"/>
    </source>
</evidence>
<feature type="region of interest" description="Disordered" evidence="7">
    <location>
        <begin position="160"/>
        <end position="194"/>
    </location>
</feature>
<dbReference type="InterPro" id="IPR006776">
    <property type="entry name" value="SsgB"/>
</dbReference>
<keyword evidence="3" id="KW-0132">Cell division</keyword>
<dbReference type="InterPro" id="IPR038658">
    <property type="entry name" value="SsgB_sf"/>
</dbReference>
<keyword evidence="9" id="KW-1185">Reference proteome</keyword>
<evidence type="ECO:0000256" key="7">
    <source>
        <dbReference type="SAM" id="MobiDB-lite"/>
    </source>
</evidence>
<evidence type="ECO:0000256" key="4">
    <source>
        <dbReference type="ARBA" id="ARBA00022969"/>
    </source>
</evidence>
<name>A0ABU2U9G6_9ACTN</name>
<keyword evidence="4" id="KW-0749">Sporulation</keyword>
<protein>
    <submittedName>
        <fullName evidence="8">SsgA family sporulation/cell division regulator</fullName>
    </submittedName>
</protein>
<dbReference type="EMBL" id="JAVREY010000138">
    <property type="protein sequence ID" value="MDT0469881.1"/>
    <property type="molecule type" value="Genomic_DNA"/>
</dbReference>